<accession>A0A411YF48</accession>
<name>A0A411YF48_9ACTN</name>
<evidence type="ECO:0000313" key="1">
    <source>
        <dbReference type="EMBL" id="QBI19727.1"/>
    </source>
</evidence>
<gene>
    <name evidence="1" type="ORF">ER308_09310</name>
</gene>
<dbReference type="AlphaFoldDB" id="A0A411YF48"/>
<dbReference type="Proteomes" id="UP000291469">
    <property type="component" value="Chromosome"/>
</dbReference>
<protein>
    <submittedName>
        <fullName evidence="1">Uncharacterized protein</fullName>
    </submittedName>
</protein>
<dbReference type="KEGG" id="erz:ER308_09310"/>
<organism evidence="1 2">
    <name type="scientific">Egibacter rhizosphaerae</name>
    <dbReference type="NCBI Taxonomy" id="1670831"/>
    <lineage>
        <taxon>Bacteria</taxon>
        <taxon>Bacillati</taxon>
        <taxon>Actinomycetota</taxon>
        <taxon>Nitriliruptoria</taxon>
        <taxon>Egibacterales</taxon>
        <taxon>Egibacteraceae</taxon>
        <taxon>Egibacter</taxon>
    </lineage>
</organism>
<sequence>MGEDDTEVKQPDGPGAVENVAILDLTTMRSADELLAVHRIENVALVLVPESLAGTLARIPTKNVASVVPVPDGADLRVHTGAVVMGGDALADPSAEGAVLVVTGTLAVSNPVEHVAFARVVVTGMVLAPTGARRPSPAA</sequence>
<dbReference type="RefSeq" id="WP_131154724.1">
    <property type="nucleotide sequence ID" value="NZ_CP036402.1"/>
</dbReference>
<evidence type="ECO:0000313" key="2">
    <source>
        <dbReference type="Proteomes" id="UP000291469"/>
    </source>
</evidence>
<keyword evidence="2" id="KW-1185">Reference proteome</keyword>
<dbReference type="OrthoDB" id="2590061at2"/>
<reference evidence="1 2" key="1">
    <citation type="submission" date="2019-01" db="EMBL/GenBank/DDBJ databases">
        <title>Egibacter rhizosphaerae EGI 80759T.</title>
        <authorList>
            <person name="Chen D.-D."/>
            <person name="Tian Y."/>
            <person name="Jiao J.-Y."/>
            <person name="Zhang X.-T."/>
            <person name="Zhang Y.-G."/>
            <person name="Zhang Y."/>
            <person name="Xiao M."/>
            <person name="Shu W.-S."/>
            <person name="Li W.-J."/>
        </authorList>
    </citation>
    <scope>NUCLEOTIDE SEQUENCE [LARGE SCALE GENOMIC DNA]</scope>
    <source>
        <strain evidence="1 2">EGI 80759</strain>
    </source>
</reference>
<proteinExistence type="predicted"/>
<dbReference type="EMBL" id="CP036402">
    <property type="protein sequence ID" value="QBI19727.1"/>
    <property type="molecule type" value="Genomic_DNA"/>
</dbReference>